<dbReference type="GO" id="GO:0061522">
    <property type="term" value="F:1,4-dihydroxy-2-naphthoyl-CoA thioesterase activity"/>
    <property type="evidence" value="ECO:0000318"/>
    <property type="project" value="GO_Central"/>
</dbReference>
<dbReference type="CDD" id="cd03443">
    <property type="entry name" value="PaaI_thioesterase"/>
    <property type="match status" value="1"/>
</dbReference>
<accession>A0A0K9NTH7</accession>
<evidence type="ECO:0000256" key="4">
    <source>
        <dbReference type="ARBA" id="ARBA00060572"/>
    </source>
</evidence>
<dbReference type="NCBIfam" id="TIGR00369">
    <property type="entry name" value="unchar_dom_1"/>
    <property type="match status" value="1"/>
</dbReference>
<comment type="subcellular location">
    <subcellularLocation>
        <location evidence="1">Peroxisome</location>
    </subcellularLocation>
</comment>
<dbReference type="InterPro" id="IPR003736">
    <property type="entry name" value="PAAI_dom"/>
</dbReference>
<evidence type="ECO:0000256" key="6">
    <source>
        <dbReference type="ARBA" id="ARBA00061187"/>
    </source>
</evidence>
<dbReference type="FunFam" id="3.10.129.10:FF:000048">
    <property type="entry name" value="14-dihydroxy-2-naphthoyl-CoA thioesterase 1"/>
    <property type="match status" value="1"/>
</dbReference>
<evidence type="ECO:0000256" key="3">
    <source>
        <dbReference type="ARBA" id="ARBA00023140"/>
    </source>
</evidence>
<evidence type="ECO:0000256" key="1">
    <source>
        <dbReference type="ARBA" id="ARBA00004275"/>
    </source>
</evidence>
<keyword evidence="2" id="KW-0378">Hydrolase</keyword>
<comment type="similarity">
    <text evidence="6">Belongs to the 4-hydroxybenzoyl-CoA thioesterase family. DHNA-CoA hydrolase subfamily.</text>
</comment>
<sequence>MVKNKTAELDNPLHAIGFKIDVVSPVLVSGRLKITQVCCQPFGVLHGGISALISEGLASIGAHIAGGFRRIAGIQLTINHMKTAKIGDTIIAEATPVKSGRTIQVWHVRLWKVDDKDEKGQMVASSTLTLLCNLSQPDQAAASITLKKYAKL</sequence>
<reference evidence="10" key="1">
    <citation type="journal article" date="2016" name="Nature">
        <title>The genome of the seagrass Zostera marina reveals angiosperm adaptation to the sea.</title>
        <authorList>
            <person name="Olsen J.L."/>
            <person name="Rouze P."/>
            <person name="Verhelst B."/>
            <person name="Lin Y.-C."/>
            <person name="Bayer T."/>
            <person name="Collen J."/>
            <person name="Dattolo E."/>
            <person name="De Paoli E."/>
            <person name="Dittami S."/>
            <person name="Maumus F."/>
            <person name="Michel G."/>
            <person name="Kersting A."/>
            <person name="Lauritano C."/>
            <person name="Lohaus R."/>
            <person name="Toepel M."/>
            <person name="Tonon T."/>
            <person name="Vanneste K."/>
            <person name="Amirebrahimi M."/>
            <person name="Brakel J."/>
            <person name="Bostroem C."/>
            <person name="Chovatia M."/>
            <person name="Grimwood J."/>
            <person name="Jenkins J.W."/>
            <person name="Jueterbock A."/>
            <person name="Mraz A."/>
            <person name="Stam W.T."/>
            <person name="Tice H."/>
            <person name="Bornberg-Bauer E."/>
            <person name="Green P.J."/>
            <person name="Pearson G.A."/>
            <person name="Procaccini G."/>
            <person name="Duarte C.M."/>
            <person name="Schmutz J."/>
            <person name="Reusch T.B.H."/>
            <person name="Van de Peer Y."/>
        </authorList>
    </citation>
    <scope>NUCLEOTIDE SEQUENCE [LARGE SCALE GENOMIC DNA]</scope>
    <source>
        <strain evidence="10">cv. Finnish</strain>
    </source>
</reference>
<keyword evidence="10" id="KW-1185">Reference proteome</keyword>
<feature type="domain" description="Thioesterase" evidence="8">
    <location>
        <begin position="42"/>
        <end position="117"/>
    </location>
</feature>
<comment type="pathway">
    <text evidence="5">Quinol/quinone metabolism; 1,4-dihydroxy-2-naphthoate biosynthesis; 1,4-dihydroxy-2-naphthoate from chorismate: step 7/7.</text>
</comment>
<dbReference type="Pfam" id="PF03061">
    <property type="entry name" value="4HBT"/>
    <property type="match status" value="1"/>
</dbReference>
<evidence type="ECO:0000256" key="5">
    <source>
        <dbReference type="ARBA" id="ARBA00060586"/>
    </source>
</evidence>
<evidence type="ECO:0000256" key="7">
    <source>
        <dbReference type="ARBA" id="ARBA00066058"/>
    </source>
</evidence>
<dbReference type="GO" id="GO:0042372">
    <property type="term" value="P:phylloquinone biosynthetic process"/>
    <property type="evidence" value="ECO:0000318"/>
    <property type="project" value="GO_Central"/>
</dbReference>
<dbReference type="AlphaFoldDB" id="A0A0K9NTH7"/>
<dbReference type="SUPFAM" id="SSF54637">
    <property type="entry name" value="Thioesterase/thiol ester dehydrase-isomerase"/>
    <property type="match status" value="1"/>
</dbReference>
<comment type="subunit">
    <text evidence="7">Homotetramers.</text>
</comment>
<evidence type="ECO:0000256" key="2">
    <source>
        <dbReference type="ARBA" id="ARBA00022801"/>
    </source>
</evidence>
<dbReference type="InterPro" id="IPR006683">
    <property type="entry name" value="Thioestr_dom"/>
</dbReference>
<dbReference type="Gene3D" id="3.10.129.10">
    <property type="entry name" value="Hotdog Thioesterase"/>
    <property type="match status" value="1"/>
</dbReference>
<protein>
    <submittedName>
        <fullName evidence="9">Thioesterase superfamily protein</fullName>
    </submittedName>
</protein>
<dbReference type="STRING" id="29655.A0A0K9NTH7"/>
<keyword evidence="3" id="KW-0576">Peroxisome</keyword>
<organism evidence="9 10">
    <name type="scientific">Zostera marina</name>
    <name type="common">Eelgrass</name>
    <dbReference type="NCBI Taxonomy" id="29655"/>
    <lineage>
        <taxon>Eukaryota</taxon>
        <taxon>Viridiplantae</taxon>
        <taxon>Streptophyta</taxon>
        <taxon>Embryophyta</taxon>
        <taxon>Tracheophyta</taxon>
        <taxon>Spermatophyta</taxon>
        <taxon>Magnoliopsida</taxon>
        <taxon>Liliopsida</taxon>
        <taxon>Zosteraceae</taxon>
        <taxon>Zostera</taxon>
    </lineage>
</organism>
<comment type="pathway">
    <text evidence="4">Cofactor biosynthesis; phylloquinone biosynthesis.</text>
</comment>
<dbReference type="InterPro" id="IPR029069">
    <property type="entry name" value="HotDog_dom_sf"/>
</dbReference>
<dbReference type="OrthoDB" id="46529at2759"/>
<dbReference type="EMBL" id="LFYR01001803">
    <property type="protein sequence ID" value="KMZ59245.1"/>
    <property type="molecule type" value="Genomic_DNA"/>
</dbReference>
<dbReference type="Proteomes" id="UP000036987">
    <property type="component" value="Unassembled WGS sequence"/>
</dbReference>
<evidence type="ECO:0000259" key="8">
    <source>
        <dbReference type="Pfam" id="PF03061"/>
    </source>
</evidence>
<gene>
    <name evidence="9" type="ORF">ZOSMA_6G01800</name>
</gene>
<dbReference type="OMA" id="HLHVTQK"/>
<dbReference type="PANTHER" id="PTHR43240:SF5">
    <property type="entry name" value="1,4-DIHYDROXY-2-NAPHTHOYL-COA THIOESTERASE 1"/>
    <property type="match status" value="1"/>
</dbReference>
<name>A0A0K9NTH7_ZOSMR</name>
<evidence type="ECO:0000313" key="9">
    <source>
        <dbReference type="EMBL" id="KMZ59245.1"/>
    </source>
</evidence>
<dbReference type="PANTHER" id="PTHR43240">
    <property type="entry name" value="1,4-DIHYDROXY-2-NAPHTHOYL-COA THIOESTERASE 1"/>
    <property type="match status" value="1"/>
</dbReference>
<proteinExistence type="inferred from homology"/>
<dbReference type="GO" id="GO:0005777">
    <property type="term" value="C:peroxisome"/>
    <property type="evidence" value="ECO:0000318"/>
    <property type="project" value="GO_Central"/>
</dbReference>
<comment type="caution">
    <text evidence="9">The sequence shown here is derived from an EMBL/GenBank/DDBJ whole genome shotgun (WGS) entry which is preliminary data.</text>
</comment>
<evidence type="ECO:0000313" key="10">
    <source>
        <dbReference type="Proteomes" id="UP000036987"/>
    </source>
</evidence>